<dbReference type="Proteomes" id="UP000016933">
    <property type="component" value="Unassembled WGS sequence"/>
</dbReference>
<evidence type="ECO:0000313" key="2">
    <source>
        <dbReference type="EMBL" id="EME43967.1"/>
    </source>
</evidence>
<proteinExistence type="predicted"/>
<dbReference type="AlphaFoldDB" id="N1PKD0"/>
<reference evidence="2 3" key="2">
    <citation type="journal article" date="2012" name="PLoS Pathog.">
        <title>Diverse lifestyles and strategies of plant pathogenesis encoded in the genomes of eighteen Dothideomycetes fungi.</title>
        <authorList>
            <person name="Ohm R.A."/>
            <person name="Feau N."/>
            <person name="Henrissat B."/>
            <person name="Schoch C.L."/>
            <person name="Horwitz B.A."/>
            <person name="Barry K.W."/>
            <person name="Condon B.J."/>
            <person name="Copeland A.C."/>
            <person name="Dhillon B."/>
            <person name="Glaser F."/>
            <person name="Hesse C.N."/>
            <person name="Kosti I."/>
            <person name="LaButti K."/>
            <person name="Lindquist E.A."/>
            <person name="Lucas S."/>
            <person name="Salamov A.A."/>
            <person name="Bradshaw R.E."/>
            <person name="Ciuffetti L."/>
            <person name="Hamelin R.C."/>
            <person name="Kema G.H.J."/>
            <person name="Lawrence C."/>
            <person name="Scott J.A."/>
            <person name="Spatafora J.W."/>
            <person name="Turgeon B.G."/>
            <person name="de Wit P.J.G.M."/>
            <person name="Zhong S."/>
            <person name="Goodwin S.B."/>
            <person name="Grigoriev I.V."/>
        </authorList>
    </citation>
    <scope>NUCLEOTIDE SEQUENCE [LARGE SCALE GENOMIC DNA]</scope>
    <source>
        <strain evidence="3">NZE10 / CBS 128990</strain>
    </source>
</reference>
<reference evidence="3" key="1">
    <citation type="journal article" date="2012" name="PLoS Genet.">
        <title>The genomes of the fungal plant pathogens Cladosporium fulvum and Dothistroma septosporum reveal adaptation to different hosts and lifestyles but also signatures of common ancestry.</title>
        <authorList>
            <person name="de Wit P.J.G.M."/>
            <person name="van der Burgt A."/>
            <person name="Oekmen B."/>
            <person name="Stergiopoulos I."/>
            <person name="Abd-Elsalam K.A."/>
            <person name="Aerts A.L."/>
            <person name="Bahkali A.H."/>
            <person name="Beenen H.G."/>
            <person name="Chettri P."/>
            <person name="Cox M.P."/>
            <person name="Datema E."/>
            <person name="de Vries R.P."/>
            <person name="Dhillon B."/>
            <person name="Ganley A.R."/>
            <person name="Griffiths S.A."/>
            <person name="Guo Y."/>
            <person name="Hamelin R.C."/>
            <person name="Henrissat B."/>
            <person name="Kabir M.S."/>
            <person name="Jashni M.K."/>
            <person name="Kema G."/>
            <person name="Klaubauf S."/>
            <person name="Lapidus A."/>
            <person name="Levasseur A."/>
            <person name="Lindquist E."/>
            <person name="Mehrabi R."/>
            <person name="Ohm R.A."/>
            <person name="Owen T.J."/>
            <person name="Salamov A."/>
            <person name="Schwelm A."/>
            <person name="Schijlen E."/>
            <person name="Sun H."/>
            <person name="van den Burg H.A."/>
            <person name="van Ham R.C.H.J."/>
            <person name="Zhang S."/>
            <person name="Goodwin S.B."/>
            <person name="Grigoriev I.V."/>
            <person name="Collemare J."/>
            <person name="Bradshaw R.E."/>
        </authorList>
    </citation>
    <scope>NUCLEOTIDE SEQUENCE [LARGE SCALE GENOMIC DNA]</scope>
    <source>
        <strain evidence="3">NZE10 / CBS 128990</strain>
    </source>
</reference>
<gene>
    <name evidence="2" type="ORF">DOTSEDRAFT_53210</name>
</gene>
<keyword evidence="3" id="KW-1185">Reference proteome</keyword>
<feature type="region of interest" description="Disordered" evidence="1">
    <location>
        <begin position="117"/>
        <end position="137"/>
    </location>
</feature>
<evidence type="ECO:0000256" key="1">
    <source>
        <dbReference type="SAM" id="MobiDB-lite"/>
    </source>
</evidence>
<dbReference type="HOGENOM" id="CLU_1288879_0_0_1"/>
<accession>N1PKD0</accession>
<dbReference type="OMA" id="CEQHEAG"/>
<dbReference type="EMBL" id="KB446539">
    <property type="protein sequence ID" value="EME43967.1"/>
    <property type="molecule type" value="Genomic_DNA"/>
</dbReference>
<protein>
    <submittedName>
        <fullName evidence="2">Uncharacterized protein</fullName>
    </submittedName>
</protein>
<sequence length="214" mass="23948">MNNAYFNNAAIDGEEKDWEATDAMLCEQHEAGDELEAELRAALADGADGEAEAQAEAAADIEVGIIDVHEDENLLILEDEEFPPKPEQRTNKKPILTGPMSLHQCAFLHPPAEAQGCKAVGQHPTPKAAGKLKKEEMEPLHKVGSGRIKKMMPLARLNPGRRDMRTSAIFNHGRVRPWVRKELLPSSSRPLKFWGMTNEQYAEHVKNEKKARRR</sequence>
<dbReference type="OrthoDB" id="10670034at2759"/>
<organism evidence="2 3">
    <name type="scientific">Dothistroma septosporum (strain NZE10 / CBS 128990)</name>
    <name type="common">Red band needle blight fungus</name>
    <name type="synonym">Mycosphaerella pini</name>
    <dbReference type="NCBI Taxonomy" id="675120"/>
    <lineage>
        <taxon>Eukaryota</taxon>
        <taxon>Fungi</taxon>
        <taxon>Dikarya</taxon>
        <taxon>Ascomycota</taxon>
        <taxon>Pezizomycotina</taxon>
        <taxon>Dothideomycetes</taxon>
        <taxon>Dothideomycetidae</taxon>
        <taxon>Mycosphaerellales</taxon>
        <taxon>Mycosphaerellaceae</taxon>
        <taxon>Dothistroma</taxon>
    </lineage>
</organism>
<name>N1PKD0_DOTSN</name>
<evidence type="ECO:0000313" key="3">
    <source>
        <dbReference type="Proteomes" id="UP000016933"/>
    </source>
</evidence>